<evidence type="ECO:0000313" key="1">
    <source>
        <dbReference type="EMBL" id="MFB9211530.1"/>
    </source>
</evidence>
<accession>A0ABV5J3Z3</accession>
<dbReference type="InterPro" id="IPR016032">
    <property type="entry name" value="Sig_transdc_resp-reg_C-effctor"/>
</dbReference>
<evidence type="ECO:0000313" key="2">
    <source>
        <dbReference type="Proteomes" id="UP001589654"/>
    </source>
</evidence>
<dbReference type="InterPro" id="IPR036388">
    <property type="entry name" value="WH-like_DNA-bd_sf"/>
</dbReference>
<organism evidence="1 2">
    <name type="scientific">Echinicola jeungdonensis</name>
    <dbReference type="NCBI Taxonomy" id="709343"/>
    <lineage>
        <taxon>Bacteria</taxon>
        <taxon>Pseudomonadati</taxon>
        <taxon>Bacteroidota</taxon>
        <taxon>Cytophagia</taxon>
        <taxon>Cytophagales</taxon>
        <taxon>Cyclobacteriaceae</taxon>
        <taxon>Echinicola</taxon>
    </lineage>
</organism>
<dbReference type="Proteomes" id="UP001589654">
    <property type="component" value="Unassembled WGS sequence"/>
</dbReference>
<keyword evidence="2" id="KW-1185">Reference proteome</keyword>
<reference evidence="1 2" key="1">
    <citation type="submission" date="2024-09" db="EMBL/GenBank/DDBJ databases">
        <authorList>
            <person name="Sun Q."/>
            <person name="Mori K."/>
        </authorList>
    </citation>
    <scope>NUCLEOTIDE SEQUENCE [LARGE SCALE GENOMIC DNA]</scope>
    <source>
        <strain evidence="1 2">CECT 7682</strain>
    </source>
</reference>
<gene>
    <name evidence="1" type="ORF">ACFFUR_06920</name>
</gene>
<dbReference type="Gene3D" id="1.10.10.10">
    <property type="entry name" value="Winged helix-like DNA-binding domain superfamily/Winged helix DNA-binding domain"/>
    <property type="match status" value="1"/>
</dbReference>
<protein>
    <submittedName>
        <fullName evidence="1">Helix-turn-helix transcriptional regulator</fullName>
    </submittedName>
</protein>
<dbReference type="SUPFAM" id="SSF46894">
    <property type="entry name" value="C-terminal effector domain of the bipartite response regulators"/>
    <property type="match status" value="1"/>
</dbReference>
<proteinExistence type="predicted"/>
<sequence length="235" mass="26287">MAKQFQEIKAVISGDVISSTSLVEEDRVELEKRMAWLLGFLEDKFGVFGRIIKGDYLECVVGNPANALRVALAIKSFVKAFEVQSSKNSKINNRIKLFKTHGIRLAVGLGELSRFDPDKGIIDGEAVYLSGRLINVAHSHNKERVVIKSTLFFASSSEALNEQFQAMFALLDELISKATARQSEVLFWKLMGENESEIAERLDISQSVVNQHSTSLGWNGIEKAVDYFNKTIQEK</sequence>
<dbReference type="EMBL" id="JBHMEW010000050">
    <property type="protein sequence ID" value="MFB9211530.1"/>
    <property type="molecule type" value="Genomic_DNA"/>
</dbReference>
<name>A0ABV5J3Z3_9BACT</name>
<dbReference type="RefSeq" id="WP_290249216.1">
    <property type="nucleotide sequence ID" value="NZ_JAUFQT010000002.1"/>
</dbReference>
<comment type="caution">
    <text evidence="1">The sequence shown here is derived from an EMBL/GenBank/DDBJ whole genome shotgun (WGS) entry which is preliminary data.</text>
</comment>